<reference evidence="3 4" key="1">
    <citation type="journal article" date="2014" name="Nat. Commun.">
        <title>Molecular traces of alternative social organization in a termite genome.</title>
        <authorList>
            <person name="Terrapon N."/>
            <person name="Li C."/>
            <person name="Robertson H.M."/>
            <person name="Ji L."/>
            <person name="Meng X."/>
            <person name="Booth W."/>
            <person name="Chen Z."/>
            <person name="Childers C.P."/>
            <person name="Glastad K.M."/>
            <person name="Gokhale K."/>
            <person name="Gowin J."/>
            <person name="Gronenberg W."/>
            <person name="Hermansen R.A."/>
            <person name="Hu H."/>
            <person name="Hunt B.G."/>
            <person name="Huylmans A.K."/>
            <person name="Khalil S.M."/>
            <person name="Mitchell R.D."/>
            <person name="Munoz-Torres M.C."/>
            <person name="Mustard J.A."/>
            <person name="Pan H."/>
            <person name="Reese J.T."/>
            <person name="Scharf M.E."/>
            <person name="Sun F."/>
            <person name="Vogel H."/>
            <person name="Xiao J."/>
            <person name="Yang W."/>
            <person name="Yang Z."/>
            <person name="Yang Z."/>
            <person name="Zhou J."/>
            <person name="Zhu J."/>
            <person name="Brent C.S."/>
            <person name="Elsik C.G."/>
            <person name="Goodisman M.A."/>
            <person name="Liberles D.A."/>
            <person name="Roe R.M."/>
            <person name="Vargo E.L."/>
            <person name="Vilcinskas A."/>
            <person name="Wang J."/>
            <person name="Bornberg-Bauer E."/>
            <person name="Korb J."/>
            <person name="Zhang G."/>
            <person name="Liebig J."/>
        </authorList>
    </citation>
    <scope>NUCLEOTIDE SEQUENCE [LARGE SCALE GENOMIC DNA]</scope>
    <source>
        <tissue evidence="3">Whole organism</tissue>
    </source>
</reference>
<sequence length="114" mass="12538">MQSCALSLLNPSGPQMEFVHCVMSRPDGSQEGKRCSEKFGISWAAVDSCMKSPVGTTLQLMAQEETLKLAPSGLGFVPTITFNKKYRQQDQREALQNFRGVSCRYFGSPNLPGC</sequence>
<dbReference type="PANTHER" id="PTHR13234">
    <property type="entry name" value="GAMMA-INTERFERON INDUCIBLE LYSOSOMAL THIOL REDUCTASE GILT"/>
    <property type="match status" value="1"/>
</dbReference>
<dbReference type="Proteomes" id="UP000027135">
    <property type="component" value="Unassembled WGS sequence"/>
</dbReference>
<dbReference type="EMBL" id="KK853199">
    <property type="protein sequence ID" value="KDR09939.1"/>
    <property type="molecule type" value="Genomic_DNA"/>
</dbReference>
<accession>A0A067QNI0</accession>
<proteinExistence type="inferred from homology"/>
<name>A0A067QNI0_ZOONE</name>
<dbReference type="eggNOG" id="KOG3160">
    <property type="taxonomic scope" value="Eukaryota"/>
</dbReference>
<evidence type="ECO:0000313" key="3">
    <source>
        <dbReference type="EMBL" id="KDR09939.1"/>
    </source>
</evidence>
<dbReference type="InterPro" id="IPR004911">
    <property type="entry name" value="Interferon-induced_GILT"/>
</dbReference>
<dbReference type="PANTHER" id="PTHR13234:SF68">
    <property type="entry name" value="GH19763P"/>
    <property type="match status" value="1"/>
</dbReference>
<dbReference type="InParanoid" id="A0A067QNI0"/>
<protein>
    <submittedName>
        <fullName evidence="3">Uncharacterized protein</fullName>
    </submittedName>
</protein>
<keyword evidence="4" id="KW-1185">Reference proteome</keyword>
<gene>
    <name evidence="3" type="ORF">L798_00427</name>
</gene>
<evidence type="ECO:0000313" key="4">
    <source>
        <dbReference type="Proteomes" id="UP000027135"/>
    </source>
</evidence>
<organism evidence="3 4">
    <name type="scientific">Zootermopsis nevadensis</name>
    <name type="common">Dampwood termite</name>
    <dbReference type="NCBI Taxonomy" id="136037"/>
    <lineage>
        <taxon>Eukaryota</taxon>
        <taxon>Metazoa</taxon>
        <taxon>Ecdysozoa</taxon>
        <taxon>Arthropoda</taxon>
        <taxon>Hexapoda</taxon>
        <taxon>Insecta</taxon>
        <taxon>Pterygota</taxon>
        <taxon>Neoptera</taxon>
        <taxon>Polyneoptera</taxon>
        <taxon>Dictyoptera</taxon>
        <taxon>Blattodea</taxon>
        <taxon>Blattoidea</taxon>
        <taxon>Termitoidae</taxon>
        <taxon>Termopsidae</taxon>
        <taxon>Zootermopsis</taxon>
    </lineage>
</organism>
<dbReference type="GO" id="GO:0016671">
    <property type="term" value="F:oxidoreductase activity, acting on a sulfur group of donors, disulfide as acceptor"/>
    <property type="evidence" value="ECO:0007669"/>
    <property type="project" value="InterPro"/>
</dbReference>
<evidence type="ECO:0000256" key="2">
    <source>
        <dbReference type="ARBA" id="ARBA00023180"/>
    </source>
</evidence>
<dbReference type="OrthoDB" id="958254at2759"/>
<evidence type="ECO:0000256" key="1">
    <source>
        <dbReference type="ARBA" id="ARBA00005679"/>
    </source>
</evidence>
<dbReference type="AlphaFoldDB" id="A0A067QNI0"/>
<comment type="similarity">
    <text evidence="1">Belongs to the GILT family.</text>
</comment>
<keyword evidence="2" id="KW-0325">Glycoprotein</keyword>